<dbReference type="Proteomes" id="UP000249725">
    <property type="component" value="Unassembled WGS sequence"/>
</dbReference>
<evidence type="ECO:0000313" key="5">
    <source>
        <dbReference type="EMBL" id="RAK52795.1"/>
    </source>
</evidence>
<evidence type="ECO:0000259" key="4">
    <source>
        <dbReference type="Pfam" id="PF12804"/>
    </source>
</evidence>
<dbReference type="Gene3D" id="3.90.550.10">
    <property type="entry name" value="Spore Coat Polysaccharide Biosynthesis Protein SpsA, Chain A"/>
    <property type="match status" value="1"/>
</dbReference>
<dbReference type="InterPro" id="IPR025877">
    <property type="entry name" value="MobA-like_NTP_Trfase"/>
</dbReference>
<protein>
    <submittedName>
        <fullName evidence="5">Nucleotidyltransferase</fullName>
    </submittedName>
</protein>
<dbReference type="RefSeq" id="WP_111515080.1">
    <property type="nucleotide sequence ID" value="NZ_QFYR01000002.1"/>
</dbReference>
<feature type="domain" description="MobA-like NTP transferase" evidence="4">
    <location>
        <begin position="7"/>
        <end position="133"/>
    </location>
</feature>
<dbReference type="Pfam" id="PF12804">
    <property type="entry name" value="NTP_transf_3"/>
    <property type="match status" value="1"/>
</dbReference>
<dbReference type="InterPro" id="IPR050065">
    <property type="entry name" value="GlmU-like"/>
</dbReference>
<keyword evidence="2" id="KW-0548">Nucleotidyltransferase</keyword>
<proteinExistence type="predicted"/>
<dbReference type="InterPro" id="IPR029044">
    <property type="entry name" value="Nucleotide-diphossugar_trans"/>
</dbReference>
<sequence>MNTPRRAIILSAGQGKRLSPLTDRRPKCLIDLSGRTLLGWQLQRLHAAGVPEVVVVTGFGANLVEAEIARLALPGMQVRTQYNPFYGLADNLASCWVARHEFEGDVLLLNGDTLFQQGVAERLIAAPDAPITVTIDRKPAYDSDDMKVLTEGSRLKAIGKTIEAYDAESIGFLRFSAEGAQLFSRAVDEAMRRPEGLRRWYLSVIDHIAQTSDSVHVCSIEGLEWGEMDFPEDHAVNTEMTGRWARQEDAA</sequence>
<dbReference type="GO" id="GO:0016779">
    <property type="term" value="F:nucleotidyltransferase activity"/>
    <property type="evidence" value="ECO:0007669"/>
    <property type="project" value="UniProtKB-KW"/>
</dbReference>
<gene>
    <name evidence="5" type="ORF">DJ018_11460</name>
</gene>
<dbReference type="SUPFAM" id="SSF53448">
    <property type="entry name" value="Nucleotide-diphospho-sugar transferases"/>
    <property type="match status" value="1"/>
</dbReference>
<evidence type="ECO:0000256" key="1">
    <source>
        <dbReference type="ARBA" id="ARBA00022679"/>
    </source>
</evidence>
<accession>A0A328AE18</accession>
<keyword evidence="3" id="KW-0460">Magnesium</keyword>
<keyword evidence="6" id="KW-1185">Reference proteome</keyword>
<evidence type="ECO:0000313" key="6">
    <source>
        <dbReference type="Proteomes" id="UP000249725"/>
    </source>
</evidence>
<name>A0A328AE18_9CAUL</name>
<comment type="caution">
    <text evidence="5">The sequence shown here is derived from an EMBL/GenBank/DDBJ whole genome shotgun (WGS) entry which is preliminary data.</text>
</comment>
<dbReference type="AlphaFoldDB" id="A0A328AE18"/>
<reference evidence="6" key="1">
    <citation type="submission" date="2018-05" db="EMBL/GenBank/DDBJ databases">
        <authorList>
            <person name="Li X."/>
        </authorList>
    </citation>
    <scope>NUCLEOTIDE SEQUENCE [LARGE SCALE GENOMIC DNA]</scope>
    <source>
        <strain evidence="6">YIM 73061</strain>
    </source>
</reference>
<dbReference type="EMBL" id="QFYR01000002">
    <property type="protein sequence ID" value="RAK52795.1"/>
    <property type="molecule type" value="Genomic_DNA"/>
</dbReference>
<evidence type="ECO:0000256" key="2">
    <source>
        <dbReference type="ARBA" id="ARBA00022695"/>
    </source>
</evidence>
<dbReference type="CDD" id="cd02523">
    <property type="entry name" value="PC_cytidylyltransferase"/>
    <property type="match status" value="1"/>
</dbReference>
<dbReference type="PANTHER" id="PTHR43584:SF8">
    <property type="entry name" value="N-ACETYLMURAMATE ALPHA-1-PHOSPHATE URIDYLYLTRANSFERASE"/>
    <property type="match status" value="1"/>
</dbReference>
<organism evidence="5 6">
    <name type="scientific">Phenylobacterium deserti</name>
    <dbReference type="NCBI Taxonomy" id="1914756"/>
    <lineage>
        <taxon>Bacteria</taxon>
        <taxon>Pseudomonadati</taxon>
        <taxon>Pseudomonadota</taxon>
        <taxon>Alphaproteobacteria</taxon>
        <taxon>Caulobacterales</taxon>
        <taxon>Caulobacteraceae</taxon>
        <taxon>Phenylobacterium</taxon>
    </lineage>
</organism>
<evidence type="ECO:0000256" key="3">
    <source>
        <dbReference type="ARBA" id="ARBA00022842"/>
    </source>
</evidence>
<dbReference type="OrthoDB" id="9814110at2"/>
<dbReference type="PANTHER" id="PTHR43584">
    <property type="entry name" value="NUCLEOTIDYL TRANSFERASE"/>
    <property type="match status" value="1"/>
</dbReference>
<keyword evidence="1 5" id="KW-0808">Transferase</keyword>